<evidence type="ECO:0000256" key="2">
    <source>
        <dbReference type="ARBA" id="ARBA00023239"/>
    </source>
</evidence>
<evidence type="ECO:0000256" key="1">
    <source>
        <dbReference type="ARBA" id="ARBA00022723"/>
    </source>
</evidence>
<dbReference type="InterPro" id="IPR050963">
    <property type="entry name" value="Sirohydro_Cobaltochel/CbiX"/>
</dbReference>
<dbReference type="EMBL" id="JBHSEW010000006">
    <property type="protein sequence ID" value="MFC4622212.1"/>
    <property type="molecule type" value="Genomic_DNA"/>
</dbReference>
<reference evidence="4" key="1">
    <citation type="journal article" date="2019" name="Int. J. Syst. Evol. Microbiol.">
        <title>The Global Catalogue of Microorganisms (GCM) 10K type strain sequencing project: providing services to taxonomists for standard genome sequencing and annotation.</title>
        <authorList>
            <consortium name="The Broad Institute Genomics Platform"/>
            <consortium name="The Broad Institute Genome Sequencing Center for Infectious Disease"/>
            <person name="Wu L."/>
            <person name="Ma J."/>
        </authorList>
    </citation>
    <scope>NUCLEOTIDE SEQUENCE [LARGE SCALE GENOMIC DNA]</scope>
    <source>
        <strain evidence="4">JCM 11650</strain>
    </source>
</reference>
<protein>
    <submittedName>
        <fullName evidence="3">Sirohydrochlorin chelatase</fullName>
    </submittedName>
</protein>
<evidence type="ECO:0000313" key="3">
    <source>
        <dbReference type="EMBL" id="MFC4622212.1"/>
    </source>
</evidence>
<dbReference type="PANTHER" id="PTHR33542">
    <property type="entry name" value="SIROHYDROCHLORIN FERROCHELATASE, CHLOROPLASTIC"/>
    <property type="match status" value="1"/>
</dbReference>
<accession>A0ABV9GY19</accession>
<keyword evidence="4" id="KW-1185">Reference proteome</keyword>
<sequence length="137" mass="14870">MSAAIAHPAMPPTTIILFAHGSRDPRWAQTLDHLQAALEQQAAAQGRACVVRQAFLELMEPRLPQVLAELGAQGVTAVAVLPVFWSEGGHVLRDLPALIDQTQQQFPGLQVQTWPVLSRWPGLLDWLAGQALAQLDA</sequence>
<dbReference type="InterPro" id="IPR002762">
    <property type="entry name" value="CbiX-like"/>
</dbReference>
<evidence type="ECO:0000313" key="4">
    <source>
        <dbReference type="Proteomes" id="UP001595967"/>
    </source>
</evidence>
<keyword evidence="1" id="KW-0479">Metal-binding</keyword>
<proteinExistence type="predicted"/>
<dbReference type="RefSeq" id="WP_377725553.1">
    <property type="nucleotide sequence ID" value="NZ_JBHSEW010000006.1"/>
</dbReference>
<comment type="caution">
    <text evidence="3">The sequence shown here is derived from an EMBL/GenBank/DDBJ whole genome shotgun (WGS) entry which is preliminary data.</text>
</comment>
<dbReference type="SUPFAM" id="SSF53800">
    <property type="entry name" value="Chelatase"/>
    <property type="match status" value="1"/>
</dbReference>
<gene>
    <name evidence="3" type="ORF">ACFO3A_08290</name>
</gene>
<dbReference type="PANTHER" id="PTHR33542:SF3">
    <property type="entry name" value="SIROHYDROCHLORIN FERROCHELATASE, CHLOROPLASTIC"/>
    <property type="match status" value="1"/>
</dbReference>
<dbReference type="Proteomes" id="UP001595967">
    <property type="component" value="Unassembled WGS sequence"/>
</dbReference>
<organism evidence="3 4">
    <name type="scientific">Comamonas nitrativorans</name>
    <dbReference type="NCBI Taxonomy" id="108437"/>
    <lineage>
        <taxon>Bacteria</taxon>
        <taxon>Pseudomonadati</taxon>
        <taxon>Pseudomonadota</taxon>
        <taxon>Betaproteobacteria</taxon>
        <taxon>Burkholderiales</taxon>
        <taxon>Comamonadaceae</taxon>
        <taxon>Comamonas</taxon>
    </lineage>
</organism>
<dbReference type="Gene3D" id="3.40.50.1400">
    <property type="match status" value="1"/>
</dbReference>
<dbReference type="CDD" id="cd03416">
    <property type="entry name" value="CbiX_SirB_N"/>
    <property type="match status" value="1"/>
</dbReference>
<name>A0ABV9GY19_9BURK</name>
<dbReference type="Pfam" id="PF01903">
    <property type="entry name" value="CbiX"/>
    <property type="match status" value="1"/>
</dbReference>
<keyword evidence="2" id="KW-0456">Lyase</keyword>